<name>A0A1J4K076_9EUKA</name>
<feature type="transmembrane region" description="Helical" evidence="1">
    <location>
        <begin position="42"/>
        <end position="61"/>
    </location>
</feature>
<feature type="transmembrane region" description="Helical" evidence="1">
    <location>
        <begin position="67"/>
        <end position="86"/>
    </location>
</feature>
<dbReference type="VEuPathDB" id="TrichDB:TRFO_28173"/>
<evidence type="ECO:0000256" key="1">
    <source>
        <dbReference type="SAM" id="Phobius"/>
    </source>
</evidence>
<keyword evidence="1" id="KW-0472">Membrane</keyword>
<reference evidence="2" key="1">
    <citation type="submission" date="2016-10" db="EMBL/GenBank/DDBJ databases">
        <authorList>
            <person name="Benchimol M."/>
            <person name="Almeida L.G."/>
            <person name="Vasconcelos A.T."/>
            <person name="Perreira-Neves A."/>
            <person name="Rosa I.A."/>
            <person name="Tasca T."/>
            <person name="Bogo M.R."/>
            <person name="de Souza W."/>
        </authorList>
    </citation>
    <scope>NUCLEOTIDE SEQUENCE [LARGE SCALE GENOMIC DNA]</scope>
    <source>
        <strain evidence="2">K</strain>
    </source>
</reference>
<protein>
    <submittedName>
        <fullName evidence="2">Uncharacterized protein</fullName>
    </submittedName>
</protein>
<dbReference type="Proteomes" id="UP000179807">
    <property type="component" value="Unassembled WGS sequence"/>
</dbReference>
<dbReference type="AlphaFoldDB" id="A0A1J4K076"/>
<keyword evidence="3" id="KW-1185">Reference proteome</keyword>
<sequence length="160" mass="18647">MENQGLNHFFHGLFPICIFGYGSYWMYICCGEHWRRAIGPQNLILILFNLAFVAISLILFSRNMKKHYAVMAFLSFIPGAIVCFINRATRYPDFVRLIDSYNEGHINDAVVLGYQMIYSENFLKYDYIVSRSSTSAMIMAILQFLWFITLMHKLLSNAEK</sequence>
<dbReference type="GeneID" id="94840720"/>
<organism evidence="2 3">
    <name type="scientific">Tritrichomonas foetus</name>
    <dbReference type="NCBI Taxonomy" id="1144522"/>
    <lineage>
        <taxon>Eukaryota</taxon>
        <taxon>Metamonada</taxon>
        <taxon>Parabasalia</taxon>
        <taxon>Tritrichomonadida</taxon>
        <taxon>Tritrichomonadidae</taxon>
        <taxon>Tritrichomonas</taxon>
    </lineage>
</organism>
<gene>
    <name evidence="2" type="ORF">TRFO_28173</name>
</gene>
<keyword evidence="1" id="KW-0812">Transmembrane</keyword>
<evidence type="ECO:0000313" key="3">
    <source>
        <dbReference type="Proteomes" id="UP000179807"/>
    </source>
</evidence>
<proteinExistence type="predicted"/>
<dbReference type="EMBL" id="MLAK01000796">
    <property type="protein sequence ID" value="OHT04346.1"/>
    <property type="molecule type" value="Genomic_DNA"/>
</dbReference>
<accession>A0A1J4K076</accession>
<evidence type="ECO:0000313" key="2">
    <source>
        <dbReference type="EMBL" id="OHT04346.1"/>
    </source>
</evidence>
<feature type="transmembrane region" description="Helical" evidence="1">
    <location>
        <begin position="12"/>
        <end position="30"/>
    </location>
</feature>
<dbReference type="RefSeq" id="XP_068357482.1">
    <property type="nucleotide sequence ID" value="XM_068506016.1"/>
</dbReference>
<keyword evidence="1" id="KW-1133">Transmembrane helix</keyword>
<comment type="caution">
    <text evidence="2">The sequence shown here is derived from an EMBL/GenBank/DDBJ whole genome shotgun (WGS) entry which is preliminary data.</text>
</comment>
<feature type="transmembrane region" description="Helical" evidence="1">
    <location>
        <begin position="136"/>
        <end position="155"/>
    </location>
</feature>